<dbReference type="Proteomes" id="UP000829196">
    <property type="component" value="Unassembled WGS sequence"/>
</dbReference>
<gene>
    <name evidence="1" type="ORF">KFK09_025174</name>
</gene>
<dbReference type="OrthoDB" id="10419878at2759"/>
<keyword evidence="2" id="KW-1185">Reference proteome</keyword>
<dbReference type="AlphaFoldDB" id="A0A8T3AFD5"/>
<accession>A0A8T3AFD5</accession>
<dbReference type="EMBL" id="JAGYWB010000017">
    <property type="protein sequence ID" value="KAI0495027.1"/>
    <property type="molecule type" value="Genomic_DNA"/>
</dbReference>
<name>A0A8T3AFD5_DENNO</name>
<evidence type="ECO:0000313" key="2">
    <source>
        <dbReference type="Proteomes" id="UP000829196"/>
    </source>
</evidence>
<reference evidence="1" key="1">
    <citation type="journal article" date="2022" name="Front. Genet.">
        <title>Chromosome-Scale Assembly of the Dendrobium nobile Genome Provides Insights Into the Molecular Mechanism of the Biosynthesis of the Medicinal Active Ingredient of Dendrobium.</title>
        <authorList>
            <person name="Xu Q."/>
            <person name="Niu S.-C."/>
            <person name="Li K.-L."/>
            <person name="Zheng P.-J."/>
            <person name="Zhang X.-J."/>
            <person name="Jia Y."/>
            <person name="Liu Y."/>
            <person name="Niu Y.-X."/>
            <person name="Yu L.-H."/>
            <person name="Chen D.-F."/>
            <person name="Zhang G.-Q."/>
        </authorList>
    </citation>
    <scope>NUCLEOTIDE SEQUENCE</scope>
    <source>
        <tissue evidence="1">Leaf</tissue>
    </source>
</reference>
<organism evidence="1 2">
    <name type="scientific">Dendrobium nobile</name>
    <name type="common">Orchid</name>
    <dbReference type="NCBI Taxonomy" id="94219"/>
    <lineage>
        <taxon>Eukaryota</taxon>
        <taxon>Viridiplantae</taxon>
        <taxon>Streptophyta</taxon>
        <taxon>Embryophyta</taxon>
        <taxon>Tracheophyta</taxon>
        <taxon>Spermatophyta</taxon>
        <taxon>Magnoliopsida</taxon>
        <taxon>Liliopsida</taxon>
        <taxon>Asparagales</taxon>
        <taxon>Orchidaceae</taxon>
        <taxon>Epidendroideae</taxon>
        <taxon>Malaxideae</taxon>
        <taxon>Dendrobiinae</taxon>
        <taxon>Dendrobium</taxon>
    </lineage>
</organism>
<comment type="caution">
    <text evidence="1">The sequence shown here is derived from an EMBL/GenBank/DDBJ whole genome shotgun (WGS) entry which is preliminary data.</text>
</comment>
<sequence length="60" mass="6895">MLAAFTAWYTCMHNVVELHDGNWHDCTHFAGALRDCVFANLRYYKPLVTYISNKARPSSS</sequence>
<evidence type="ECO:0000313" key="1">
    <source>
        <dbReference type="EMBL" id="KAI0495027.1"/>
    </source>
</evidence>
<protein>
    <submittedName>
        <fullName evidence="1">Uncharacterized protein</fullName>
    </submittedName>
</protein>
<proteinExistence type="predicted"/>